<comment type="similarity">
    <text evidence="1">Belongs to the CdaR family.</text>
</comment>
<reference evidence="4 5" key="1">
    <citation type="submission" date="2022-10" db="EMBL/GenBank/DDBJ databases">
        <title>Comparative genomic analysis of Cohnella hashimotonis sp. nov., isolated from the International Space Station.</title>
        <authorList>
            <person name="Simpson A."/>
            <person name="Venkateswaran K."/>
        </authorList>
    </citation>
    <scope>NUCLEOTIDE SEQUENCE [LARGE SCALE GENOMIC DNA]</scope>
    <source>
        <strain evidence="4 5">DSM 18997</strain>
    </source>
</reference>
<dbReference type="PANTHER" id="PTHR33744:SF1">
    <property type="entry name" value="DNA-BINDING TRANSCRIPTIONAL ACTIVATOR ADER"/>
    <property type="match status" value="1"/>
</dbReference>
<evidence type="ECO:0000256" key="1">
    <source>
        <dbReference type="ARBA" id="ARBA00006754"/>
    </source>
</evidence>
<dbReference type="InterPro" id="IPR051448">
    <property type="entry name" value="CdaR-like_regulators"/>
</dbReference>
<keyword evidence="5" id="KW-1185">Reference proteome</keyword>
<accession>A0A9X4KL82</accession>
<evidence type="ECO:0000313" key="5">
    <source>
        <dbReference type="Proteomes" id="UP001153387"/>
    </source>
</evidence>
<protein>
    <submittedName>
        <fullName evidence="4">Helix-turn-helix domain-containing protein</fullName>
    </submittedName>
</protein>
<dbReference type="InterPro" id="IPR042070">
    <property type="entry name" value="PucR_C-HTH_sf"/>
</dbReference>
<dbReference type="Pfam" id="PF13556">
    <property type="entry name" value="HTH_30"/>
    <property type="match status" value="1"/>
</dbReference>
<sequence>MDGSNQLYFSPMAKALFPGAEDSQAWSRLCHDIELGVSFMTVRDRRIRVYISNEDGKDNECSMLLLEWNRELDDADKLTLDRIGVLVSLELANLHARREVESKYVDQFLQDWLTGRIVTRQDIQARADACGCHIARDGAYSAIYLRLSDKHANPKLLSKATKQFRRFTTEREGIWGTQLDGHMVLLVSHETADHLNQQLAKCLYRLSQLLGLESKADVSFCVGDPVDAADEVRRSCEQARKIHLISSICGVRDAFIRYNQLGVYQLLYLLPESEQVKEFLDRIVKPIVEYDGKHNTQLLKTFQCYLQHNENGKLTAESLFSHYNTVAYRIERVYDLLGLDPEKVNDRLQLQLAVKLYEMRQAR</sequence>
<dbReference type="EMBL" id="JAPDHZ010000004">
    <property type="protein sequence ID" value="MDG0793831.1"/>
    <property type="molecule type" value="Genomic_DNA"/>
</dbReference>
<dbReference type="Gene3D" id="1.10.10.2840">
    <property type="entry name" value="PucR C-terminal helix-turn-helix domain"/>
    <property type="match status" value="1"/>
</dbReference>
<dbReference type="PANTHER" id="PTHR33744">
    <property type="entry name" value="CARBOHYDRATE DIACID REGULATOR"/>
    <property type="match status" value="1"/>
</dbReference>
<evidence type="ECO:0000313" key="4">
    <source>
        <dbReference type="EMBL" id="MDG0793831.1"/>
    </source>
</evidence>
<feature type="domain" description="PucR C-terminal helix-turn-helix" evidence="2">
    <location>
        <begin position="298"/>
        <end position="355"/>
    </location>
</feature>
<dbReference type="AlphaFoldDB" id="A0A9X4KL82"/>
<dbReference type="InterPro" id="IPR041522">
    <property type="entry name" value="CdaR_GGDEF"/>
</dbReference>
<evidence type="ECO:0000259" key="2">
    <source>
        <dbReference type="Pfam" id="PF13556"/>
    </source>
</evidence>
<evidence type="ECO:0000259" key="3">
    <source>
        <dbReference type="Pfam" id="PF17853"/>
    </source>
</evidence>
<comment type="caution">
    <text evidence="4">The sequence shown here is derived from an EMBL/GenBank/DDBJ whole genome shotgun (WGS) entry which is preliminary data.</text>
</comment>
<organism evidence="4 5">
    <name type="scientific">Cohnella ginsengisoli</name>
    <dbReference type="NCBI Taxonomy" id="425004"/>
    <lineage>
        <taxon>Bacteria</taxon>
        <taxon>Bacillati</taxon>
        <taxon>Bacillota</taxon>
        <taxon>Bacilli</taxon>
        <taxon>Bacillales</taxon>
        <taxon>Paenibacillaceae</taxon>
        <taxon>Cohnella</taxon>
    </lineage>
</organism>
<dbReference type="Pfam" id="PF17853">
    <property type="entry name" value="GGDEF_2"/>
    <property type="match status" value="1"/>
</dbReference>
<dbReference type="Proteomes" id="UP001153387">
    <property type="component" value="Unassembled WGS sequence"/>
</dbReference>
<name>A0A9X4KL82_9BACL</name>
<proteinExistence type="inferred from homology"/>
<dbReference type="InterPro" id="IPR025736">
    <property type="entry name" value="PucR_C-HTH_dom"/>
</dbReference>
<feature type="domain" description="CdaR GGDEF-like" evidence="3">
    <location>
        <begin position="119"/>
        <end position="241"/>
    </location>
</feature>
<gene>
    <name evidence="4" type="ORF">OMP38_25680</name>
</gene>
<dbReference type="RefSeq" id="WP_277567553.1">
    <property type="nucleotide sequence ID" value="NZ_JAPDHZ010000004.1"/>
</dbReference>